<evidence type="ECO:0000313" key="2">
    <source>
        <dbReference type="Proteomes" id="UP001558850"/>
    </source>
</evidence>
<name>A0ACC6TYM8_9BURK</name>
<sequence length="83" mass="9057">MPARIETGVTPHTTSGQNDSPPSVLTSMHHQATISKPITQIKAAASIPLAMLFVIAVRGVRRLNRGDFYCFHSIVLLMLPDCQ</sequence>
<protein>
    <submittedName>
        <fullName evidence="1">Uncharacterized protein</fullName>
    </submittedName>
</protein>
<reference evidence="1" key="1">
    <citation type="submission" date="2024-07" db="EMBL/GenBank/DDBJ databases">
        <title>A survey of Mimosa microsymbionts across Brazilian biomes reveals a high diversity of Paraburkholderia nodulating endemic species, but also that Cupriavidus is common as a symbiont of widespread species.</title>
        <authorList>
            <person name="Rouws L."/>
            <person name="Barauna A."/>
            <person name="Beukes C."/>
            <person name="Rouws J.R.C."/>
            <person name="De Faria S.M."/>
            <person name="Gross E."/>
            <person name="Bueno Dos Reis Junior F."/>
            <person name="Simon M.F."/>
            <person name="Maluk M."/>
            <person name="Odee D.W."/>
            <person name="Kenicer G."/>
            <person name="Young J.P.W."/>
            <person name="Reis V.M."/>
            <person name="Zilli J."/>
            <person name="James E.K."/>
        </authorList>
    </citation>
    <scope>NUCLEOTIDE SEQUENCE</scope>
    <source>
        <strain evidence="1">EG181B</strain>
    </source>
</reference>
<organism evidence="1 2">
    <name type="scientific">Paraburkholderia phymatum</name>
    <dbReference type="NCBI Taxonomy" id="148447"/>
    <lineage>
        <taxon>Bacteria</taxon>
        <taxon>Pseudomonadati</taxon>
        <taxon>Pseudomonadota</taxon>
        <taxon>Betaproteobacteria</taxon>
        <taxon>Burkholderiales</taxon>
        <taxon>Burkholderiaceae</taxon>
        <taxon>Paraburkholderia</taxon>
    </lineage>
</organism>
<accession>A0ACC6TYM8</accession>
<evidence type="ECO:0000313" key="1">
    <source>
        <dbReference type="EMBL" id="MEX3932468.1"/>
    </source>
</evidence>
<comment type="caution">
    <text evidence="1">The sequence shown here is derived from an EMBL/GenBank/DDBJ whole genome shotgun (WGS) entry which is preliminary data.</text>
</comment>
<keyword evidence="2" id="KW-1185">Reference proteome</keyword>
<gene>
    <name evidence="1" type="ORF">AB4Y32_11745</name>
</gene>
<dbReference type="Proteomes" id="UP001558850">
    <property type="component" value="Unassembled WGS sequence"/>
</dbReference>
<dbReference type="EMBL" id="JBFRCH010000004">
    <property type="protein sequence ID" value="MEX3932468.1"/>
    <property type="molecule type" value="Genomic_DNA"/>
</dbReference>
<proteinExistence type="predicted"/>